<accession>A0A1I6D4T9</accession>
<proteinExistence type="predicted"/>
<dbReference type="InterPro" id="IPR001387">
    <property type="entry name" value="Cro/C1-type_HTH"/>
</dbReference>
<dbReference type="PANTHER" id="PTHR46797:SF1">
    <property type="entry name" value="METHYLPHOSPHONATE SYNTHASE"/>
    <property type="match status" value="1"/>
</dbReference>
<protein>
    <submittedName>
        <fullName evidence="3">Helix-turn-helix</fullName>
    </submittedName>
</protein>
<dbReference type="Gene3D" id="1.10.260.40">
    <property type="entry name" value="lambda repressor-like DNA-binding domains"/>
    <property type="match status" value="1"/>
</dbReference>
<dbReference type="SUPFAM" id="SSF47413">
    <property type="entry name" value="lambda repressor-like DNA-binding domains"/>
    <property type="match status" value="1"/>
</dbReference>
<dbReference type="Pfam" id="PF01381">
    <property type="entry name" value="HTH_3"/>
    <property type="match status" value="1"/>
</dbReference>
<evidence type="ECO:0000313" key="4">
    <source>
        <dbReference type="Proteomes" id="UP000199584"/>
    </source>
</evidence>
<reference evidence="4" key="1">
    <citation type="submission" date="2016-10" db="EMBL/GenBank/DDBJ databases">
        <authorList>
            <person name="Varghese N."/>
            <person name="Submissions S."/>
        </authorList>
    </citation>
    <scope>NUCLEOTIDE SEQUENCE [LARGE SCALE GENOMIC DNA]</scope>
    <source>
        <strain evidence="4">DSM 3669</strain>
    </source>
</reference>
<gene>
    <name evidence="3" type="ORF">SAMN05660706_105117</name>
</gene>
<dbReference type="GO" id="GO:0003677">
    <property type="term" value="F:DNA binding"/>
    <property type="evidence" value="ECO:0007669"/>
    <property type="project" value="UniProtKB-KW"/>
</dbReference>
<dbReference type="EMBL" id="FOYM01000005">
    <property type="protein sequence ID" value="SFR00488.1"/>
    <property type="molecule type" value="Genomic_DNA"/>
</dbReference>
<dbReference type="GO" id="GO:0005829">
    <property type="term" value="C:cytosol"/>
    <property type="evidence" value="ECO:0007669"/>
    <property type="project" value="TreeGrafter"/>
</dbReference>
<name>A0A1I6D4T9_9FIRM</name>
<dbReference type="SMART" id="SM00530">
    <property type="entry name" value="HTH_XRE"/>
    <property type="match status" value="1"/>
</dbReference>
<evidence type="ECO:0000256" key="1">
    <source>
        <dbReference type="ARBA" id="ARBA00023125"/>
    </source>
</evidence>
<evidence type="ECO:0000259" key="2">
    <source>
        <dbReference type="PROSITE" id="PS50943"/>
    </source>
</evidence>
<dbReference type="OrthoDB" id="1684348at2"/>
<dbReference type="CDD" id="cd00093">
    <property type="entry name" value="HTH_XRE"/>
    <property type="match status" value="1"/>
</dbReference>
<dbReference type="PROSITE" id="PS50943">
    <property type="entry name" value="HTH_CROC1"/>
    <property type="match status" value="1"/>
</dbReference>
<dbReference type="GO" id="GO:0003700">
    <property type="term" value="F:DNA-binding transcription factor activity"/>
    <property type="evidence" value="ECO:0007669"/>
    <property type="project" value="TreeGrafter"/>
</dbReference>
<keyword evidence="4" id="KW-1185">Reference proteome</keyword>
<dbReference type="Proteomes" id="UP000199584">
    <property type="component" value="Unassembled WGS sequence"/>
</dbReference>
<keyword evidence="1" id="KW-0238">DNA-binding</keyword>
<dbReference type="PANTHER" id="PTHR46797">
    <property type="entry name" value="HTH-TYPE TRANSCRIPTIONAL REGULATOR"/>
    <property type="match status" value="1"/>
</dbReference>
<dbReference type="STRING" id="39060.SAMN05660706_105117"/>
<dbReference type="InterPro" id="IPR050807">
    <property type="entry name" value="TransReg_Diox_bact_type"/>
</dbReference>
<dbReference type="InterPro" id="IPR010982">
    <property type="entry name" value="Lambda_DNA-bd_dom_sf"/>
</dbReference>
<dbReference type="AlphaFoldDB" id="A0A1I6D4T9"/>
<feature type="domain" description="HTH cro/C1-type" evidence="2">
    <location>
        <begin position="6"/>
        <end position="60"/>
    </location>
</feature>
<dbReference type="RefSeq" id="WP_092482288.1">
    <property type="nucleotide sequence ID" value="NZ_FOYM01000005.1"/>
</dbReference>
<sequence length="74" mass="8330">MIGLKIKQLREQQNFSLRRLAQITGLSHGFLCDIEHGRCNPSIKTLTIIANALRVKPEFILSNLDTVGTNKKIL</sequence>
<organism evidence="3 4">
    <name type="scientific">Desulfoscipio geothermicus DSM 3669</name>
    <dbReference type="NCBI Taxonomy" id="1121426"/>
    <lineage>
        <taxon>Bacteria</taxon>
        <taxon>Bacillati</taxon>
        <taxon>Bacillota</taxon>
        <taxon>Clostridia</taxon>
        <taxon>Eubacteriales</taxon>
        <taxon>Desulfallaceae</taxon>
        <taxon>Desulfoscipio</taxon>
    </lineage>
</organism>
<evidence type="ECO:0000313" key="3">
    <source>
        <dbReference type="EMBL" id="SFR00488.1"/>
    </source>
</evidence>